<dbReference type="Gene3D" id="3.90.25.10">
    <property type="entry name" value="UDP-galactose 4-epimerase, domain 1"/>
    <property type="match status" value="1"/>
</dbReference>
<name>A0A329QR54_9ACTN</name>
<dbReference type="InterPro" id="IPR036291">
    <property type="entry name" value="NAD(P)-bd_dom_sf"/>
</dbReference>
<dbReference type="EMBL" id="QMIG01000009">
    <property type="protein sequence ID" value="RAW14159.1"/>
    <property type="molecule type" value="Genomic_DNA"/>
</dbReference>
<accession>A0A329QR54</accession>
<dbReference type="SUPFAM" id="SSF51735">
    <property type="entry name" value="NAD(P)-binding Rossmann-fold domains"/>
    <property type="match status" value="1"/>
</dbReference>
<dbReference type="OrthoDB" id="4457504at2"/>
<sequence>MKILVTGATGNIGRRVVDHLLQQGADDVRALTTNPEKAALPGNVDVVVGYVGQPDTLPAALHGVDRMYLAPLPETVEQVTTLAAQTGVRHIVDLSGPYESWWGDVARAVETSGVDWTHLWAGEFMENSTILAPQIRSTGQVRDPYPEAANAPIAMDDIAAVAASILLGDGHAGKAYELTGPETINRYDQVSDLGRALGRDIPCIEVSREEGIAILQPLMGEYAQWYVDARAELVDQPQAAVQTTETITGARGTTFAEWAAEHADEFH</sequence>
<organism evidence="2 3">
    <name type="scientific">Phytoactinopolyspora halophila</name>
    <dbReference type="NCBI Taxonomy" id="1981511"/>
    <lineage>
        <taxon>Bacteria</taxon>
        <taxon>Bacillati</taxon>
        <taxon>Actinomycetota</taxon>
        <taxon>Actinomycetes</taxon>
        <taxon>Jiangellales</taxon>
        <taxon>Jiangellaceae</taxon>
        <taxon>Phytoactinopolyspora</taxon>
    </lineage>
</organism>
<evidence type="ECO:0000313" key="2">
    <source>
        <dbReference type="EMBL" id="RAW14159.1"/>
    </source>
</evidence>
<dbReference type="Pfam" id="PF13460">
    <property type="entry name" value="NAD_binding_10"/>
    <property type="match status" value="1"/>
</dbReference>
<dbReference type="PANTHER" id="PTHR43162:SF1">
    <property type="entry name" value="PRESTALK A DIFFERENTIATION PROTEIN A"/>
    <property type="match status" value="1"/>
</dbReference>
<evidence type="ECO:0000313" key="3">
    <source>
        <dbReference type="Proteomes" id="UP000250462"/>
    </source>
</evidence>
<dbReference type="InterPro" id="IPR016040">
    <property type="entry name" value="NAD(P)-bd_dom"/>
</dbReference>
<reference evidence="2 3" key="1">
    <citation type="submission" date="2018-06" db="EMBL/GenBank/DDBJ databases">
        <title>Phytoactinopolyspora halophila sp. nov., a novel halophilic actinomycete isolated from a saline soil in China.</title>
        <authorList>
            <person name="Tang S.-K."/>
        </authorList>
    </citation>
    <scope>NUCLEOTIDE SEQUENCE [LARGE SCALE GENOMIC DNA]</scope>
    <source>
        <strain evidence="2 3">YIM 96934</strain>
    </source>
</reference>
<dbReference type="AlphaFoldDB" id="A0A329QR54"/>
<protein>
    <submittedName>
        <fullName evidence="2">Hydroxylase</fullName>
    </submittedName>
</protein>
<feature type="domain" description="NAD(P)-binding" evidence="1">
    <location>
        <begin position="7"/>
        <end position="166"/>
    </location>
</feature>
<dbReference type="PANTHER" id="PTHR43162">
    <property type="match status" value="1"/>
</dbReference>
<gene>
    <name evidence="2" type="ORF">DPM12_10875</name>
</gene>
<proteinExistence type="predicted"/>
<dbReference type="RefSeq" id="WP_112258352.1">
    <property type="nucleotide sequence ID" value="NZ_QMIG01000009.1"/>
</dbReference>
<comment type="caution">
    <text evidence="2">The sequence shown here is derived from an EMBL/GenBank/DDBJ whole genome shotgun (WGS) entry which is preliminary data.</text>
</comment>
<keyword evidence="3" id="KW-1185">Reference proteome</keyword>
<evidence type="ECO:0000259" key="1">
    <source>
        <dbReference type="Pfam" id="PF13460"/>
    </source>
</evidence>
<dbReference type="InterPro" id="IPR051604">
    <property type="entry name" value="Ergot_Alk_Oxidoreductase"/>
</dbReference>
<dbReference type="Proteomes" id="UP000250462">
    <property type="component" value="Unassembled WGS sequence"/>
</dbReference>
<dbReference type="Gene3D" id="3.40.50.720">
    <property type="entry name" value="NAD(P)-binding Rossmann-like Domain"/>
    <property type="match status" value="1"/>
</dbReference>